<feature type="domain" description="Leucine-binding protein" evidence="3">
    <location>
        <begin position="56"/>
        <end position="392"/>
    </location>
</feature>
<evidence type="ECO:0000259" key="3">
    <source>
        <dbReference type="Pfam" id="PF13458"/>
    </source>
</evidence>
<dbReference type="HOGENOM" id="CLU_027128_1_0_4"/>
<evidence type="ECO:0000256" key="1">
    <source>
        <dbReference type="ARBA" id="ARBA00010062"/>
    </source>
</evidence>
<dbReference type="AlphaFoldDB" id="F8GS78"/>
<evidence type="ECO:0000256" key="2">
    <source>
        <dbReference type="ARBA" id="ARBA00022729"/>
    </source>
</evidence>
<keyword evidence="2" id="KW-0732">Signal</keyword>
<dbReference type="EMBL" id="CP002878">
    <property type="protein sequence ID" value="AEI79728.1"/>
    <property type="molecule type" value="Genomic_DNA"/>
</dbReference>
<reference evidence="4 5" key="1">
    <citation type="journal article" date="2011" name="J. Bacteriol.">
        <title>Complete genome sequence of the type strain Cupriavidus necator N-1.</title>
        <authorList>
            <person name="Poehlein A."/>
            <person name="Kusian B."/>
            <person name="Friedrich B."/>
            <person name="Daniel R."/>
            <person name="Bowien B."/>
        </authorList>
    </citation>
    <scope>NUCLEOTIDE SEQUENCE [LARGE SCALE GENOMIC DNA]</scope>
    <source>
        <strain evidence="5">ATCC 43291 / DSM 13513 / CCUG 52238 / LMG 8453 / N-1</strain>
    </source>
</reference>
<dbReference type="Pfam" id="PF13458">
    <property type="entry name" value="Peripla_BP_6"/>
    <property type="match status" value="1"/>
</dbReference>
<dbReference type="PANTHER" id="PTHR30483:SF6">
    <property type="entry name" value="PERIPLASMIC BINDING PROTEIN OF ABC TRANSPORTER FOR NATURAL AMINO ACIDS"/>
    <property type="match status" value="1"/>
</dbReference>
<accession>F8GS78</accession>
<protein>
    <submittedName>
        <fullName evidence="4">ABC transport system permease protein</fullName>
    </submittedName>
</protein>
<dbReference type="Gene3D" id="3.40.50.2300">
    <property type="match status" value="2"/>
</dbReference>
<sequence length="429" mass="45823">MAPRSADAAIATIRIFRVDNLEPLMTTSRILRTLAASSALLGLAAATPALADTNGVKIGVITDMSGSYADLSGKGSVLAAQMAVEEFGGKALGKPVTVLSADHQNKADIASSLARRWFDTDGVDMVIDFPNSSTALAVQEVARQKQKIDIVSTGGAMALTNQNCSPTGFHWAWDTYSVSYPLVRRMIEQGRNSWYYITVDYAFGQSLEADFRKAVDAGGGKNVGATRHPLNASDFSSPVVAASASKAKVVVLANAGNDMINGVKAAGEFGLIKAGQTVITPSTFITDLKSLGLNAAQGLTYVDPFKLDLDGKSKDFVERYYKRHKAYPTHGQIGVYSGVLHYLKAVEAAKTVEGPAVAEKMRALPVNDAFVRNGKVRVDGRMVHDMYLAQAKTPAESKGPWDLVRYIGTIPGDEAFRPLSASECPLVKK</sequence>
<dbReference type="Proteomes" id="UP000006798">
    <property type="component" value="Chromosome 2"/>
</dbReference>
<organism evidence="4 5">
    <name type="scientific">Cupriavidus necator (strain ATCC 43291 / DSM 13513 / CCUG 52238 / LMG 8453 / N-1)</name>
    <name type="common">Ralstonia eutropha</name>
    <dbReference type="NCBI Taxonomy" id="1042878"/>
    <lineage>
        <taxon>Bacteria</taxon>
        <taxon>Pseudomonadati</taxon>
        <taxon>Pseudomonadota</taxon>
        <taxon>Betaproteobacteria</taxon>
        <taxon>Burkholderiales</taxon>
        <taxon>Burkholderiaceae</taxon>
        <taxon>Cupriavidus</taxon>
    </lineage>
</organism>
<dbReference type="InterPro" id="IPR028081">
    <property type="entry name" value="Leu-bd"/>
</dbReference>
<gene>
    <name evidence="4" type="ordered locus">CNE_2c07560</name>
</gene>
<evidence type="ECO:0000313" key="5">
    <source>
        <dbReference type="Proteomes" id="UP000006798"/>
    </source>
</evidence>
<dbReference type="CDD" id="cd06327">
    <property type="entry name" value="PBP1_SBP-like"/>
    <property type="match status" value="1"/>
</dbReference>
<evidence type="ECO:0000313" key="4">
    <source>
        <dbReference type="EMBL" id="AEI79728.1"/>
    </source>
</evidence>
<dbReference type="KEGG" id="cnc:CNE_2c07560"/>
<comment type="similarity">
    <text evidence="1">Belongs to the leucine-binding protein family.</text>
</comment>
<dbReference type="InterPro" id="IPR028082">
    <property type="entry name" value="Peripla_BP_I"/>
</dbReference>
<dbReference type="PANTHER" id="PTHR30483">
    <property type="entry name" value="LEUCINE-SPECIFIC-BINDING PROTEIN"/>
    <property type="match status" value="1"/>
</dbReference>
<name>F8GS78_CUPNN</name>
<proteinExistence type="inferred from homology"/>
<dbReference type="InterPro" id="IPR051010">
    <property type="entry name" value="BCAA_transport"/>
</dbReference>
<dbReference type="SUPFAM" id="SSF53822">
    <property type="entry name" value="Periplasmic binding protein-like I"/>
    <property type="match status" value="1"/>
</dbReference>